<dbReference type="InterPro" id="IPR006162">
    <property type="entry name" value="Ppantetheine_attach_site"/>
</dbReference>
<dbReference type="InterPro" id="IPR025110">
    <property type="entry name" value="AMP-bd_C"/>
</dbReference>
<dbReference type="Pfam" id="PF13193">
    <property type="entry name" value="AMP-binding_C"/>
    <property type="match status" value="1"/>
</dbReference>
<dbReference type="Pfam" id="PF00501">
    <property type="entry name" value="AMP-binding"/>
    <property type="match status" value="1"/>
</dbReference>
<protein>
    <submittedName>
        <fullName evidence="6">Amino acid adenylation domain-containing protein</fullName>
    </submittedName>
</protein>
<dbReference type="Gene3D" id="2.30.38.10">
    <property type="entry name" value="Luciferase, Domain 3"/>
    <property type="match status" value="1"/>
</dbReference>
<proteinExistence type="predicted"/>
<evidence type="ECO:0000313" key="7">
    <source>
        <dbReference type="Proteomes" id="UP001055200"/>
    </source>
</evidence>
<organism evidence="6 7">
    <name type="scientific">Mycolicibacillus parakoreensis</name>
    <dbReference type="NCBI Taxonomy" id="1069221"/>
    <lineage>
        <taxon>Bacteria</taxon>
        <taxon>Bacillati</taxon>
        <taxon>Actinomycetota</taxon>
        <taxon>Actinomycetes</taxon>
        <taxon>Mycobacteriales</taxon>
        <taxon>Mycobacteriaceae</taxon>
        <taxon>Mycolicibacillus</taxon>
    </lineage>
</organism>
<dbReference type="Gene3D" id="3.30.559.10">
    <property type="entry name" value="Chloramphenicol acetyltransferase-like domain"/>
    <property type="match status" value="2"/>
</dbReference>
<dbReference type="PANTHER" id="PTHR45527">
    <property type="entry name" value="NONRIBOSOMAL PEPTIDE SYNTHETASE"/>
    <property type="match status" value="1"/>
</dbReference>
<sequence length="1459" mass="155953">MALSPLQQGLYSLATLAGSTADGPVHDPYLISMAADITGTLDVALLRDCAAAMLARHPNLRGSFVHGDLPHPVQIVPTRVELPWRQVRAADAAEVAELEHAERRRPFALERTPAIRFLLIDVGDHWRLVITAHHIVIDGWSLPVFVGEMITLYRAGGDGAALPPVRPYRDYIGWLSGRDVAASERIWLRHLADLSEPTRLTAALTGQEPEPGLPNRTEVRLDRAATTEVTETARGRGVTLNTVTQLAWALVLSRLTDRDDVVFGVTVSGRPAELAGVETMVGLFINTVPLRVRLQPATAVGEQCRAVQRDAALLREHAYLTHSRLRGLGGIGELYDTLLVYENFPPGGLAGGGEFDAGAATFHPAALESLSHFPITLAAHLDGEELVLLVEALDGALGETSAAVLGDRVLTTARRLLAGWDRPLRDISVLLDGEGAQRAAARREIADFAPHGVHHRFAAAAAAHPDRTAVSWSDGDLSYADLDAASSRLAACLLDRGVGVETPVAVKLSRGPDYVVALLAVLHCGAVVVPLEPGMPEARIESILRQTGATVVIDAAFMAHHRAHGQGRVGGPAMPVHPDQAAYTVFTSGTTGEPKGVIGTHAALEAYADDHLQRLLRPAAARLGRPLRIAHAWSFAFDAAWQPLVALFDGHQVHIVDDDTQRDAESLVATIAERGLDMIDITPSMFAQLRAFGLLSEVALSVLALGGEAVTATLWTAIRAECAATGMAAQNCYGPTEATVEAVVADIAAHPWPTIGAPTGHTGAFVLDSALRPVPDGVTGELYLAGGQLTRGYLGRTAETAMRFVANPFAVGQRMYRTGDLVRRNAAGALQYLGRADAQVKIRGYRVELDEIATALQDHPAVDQAHVLVRDGTGGSQLCAYITAVDRGAPPALADLRAQLSSRLPRYMLPHRVVAVDEIPLTGNGKVDEARLADSDSLSPSASPSQVRSPTEAALCELAAEVLDRRHVDPTADFIELGLDSIAALTLVRAARRRGVALRARLILESASLRDLAAAIDADAPGMDPVAEDPDAPIPLLPNAHWLYQHGEPRRLAQTEAIRLPEGLSADQLGAALDAVVAAHPVLRSRLDRADMAMLPGEPVEVITDEVEVASQADLPAAVARHAETVVGRLDPEEGRLLSGVWLRPPSGRSVLLLAAHVLAMDPTSWLVVLGELDTVLSDLAEGRSVVAPPREHTGYRRWAHALTERADTLDTVGFWADQLTGDDPPLGARRVRPDRDCAAALTVSTSFIDADLTDRLLGADLPVIDILIAAAARTVIGWRRHHESAADGPPPLLALETHGRVDALAADIECDTSDTVGLMTAMFPLRIPQADPRRIAEQRATIPGDAIDFGLLRYLRAETARRLAPLPEPQVLLNYLGRGDLDTPTAGIEVDRSLLAGVAPLPEPQLAVRHELTILAAVLPVGTKPQLMTQWRTLPDVFTSSDVAVLQAIFDQALREVL</sequence>
<dbReference type="InterPro" id="IPR020806">
    <property type="entry name" value="PKS_PP-bd"/>
</dbReference>
<dbReference type="Pfam" id="PF00550">
    <property type="entry name" value="PP-binding"/>
    <property type="match status" value="1"/>
</dbReference>
<evidence type="ECO:0000259" key="5">
    <source>
        <dbReference type="PROSITE" id="PS50075"/>
    </source>
</evidence>
<dbReference type="PROSITE" id="PS50075">
    <property type="entry name" value="CARRIER"/>
    <property type="match status" value="1"/>
</dbReference>
<evidence type="ECO:0000313" key="6">
    <source>
        <dbReference type="EMBL" id="ULN54504.1"/>
    </source>
</evidence>
<dbReference type="EMBL" id="CP092365">
    <property type="protein sequence ID" value="ULN54504.1"/>
    <property type="molecule type" value="Genomic_DNA"/>
</dbReference>
<keyword evidence="7" id="KW-1185">Reference proteome</keyword>
<feature type="domain" description="Carrier" evidence="5">
    <location>
        <begin position="946"/>
        <end position="1020"/>
    </location>
</feature>
<comment type="cofactor">
    <cofactor evidence="1">
        <name>pantetheine 4'-phosphate</name>
        <dbReference type="ChEBI" id="CHEBI:47942"/>
    </cofactor>
</comment>
<dbReference type="SUPFAM" id="SSF56801">
    <property type="entry name" value="Acetyl-CoA synthetase-like"/>
    <property type="match status" value="1"/>
</dbReference>
<evidence type="ECO:0000256" key="1">
    <source>
        <dbReference type="ARBA" id="ARBA00001957"/>
    </source>
</evidence>
<dbReference type="SMART" id="SM01294">
    <property type="entry name" value="PKS_PP_betabranch"/>
    <property type="match status" value="1"/>
</dbReference>
<gene>
    <name evidence="6" type="ORF">MIU77_06230</name>
</gene>
<keyword evidence="2" id="KW-0596">Phosphopantetheine</keyword>
<feature type="region of interest" description="Disordered" evidence="4">
    <location>
        <begin position="931"/>
        <end position="950"/>
    </location>
</feature>
<evidence type="ECO:0000256" key="4">
    <source>
        <dbReference type="SAM" id="MobiDB-lite"/>
    </source>
</evidence>
<feature type="compositionally biased region" description="Low complexity" evidence="4">
    <location>
        <begin position="935"/>
        <end position="945"/>
    </location>
</feature>
<keyword evidence="3" id="KW-0597">Phosphoprotein</keyword>
<dbReference type="InterPro" id="IPR000873">
    <property type="entry name" value="AMP-dep_synth/lig_dom"/>
</dbReference>
<reference evidence="6" key="1">
    <citation type="submission" date="2022-08" db="EMBL/GenBank/DDBJ databases">
        <title>Complete genome sequence of 14 non-tuberculosis mycobacteria type-strains.</title>
        <authorList>
            <person name="Igarashi Y."/>
            <person name="Osugi A."/>
            <person name="Mitarai S."/>
        </authorList>
    </citation>
    <scope>NUCLEOTIDE SEQUENCE</scope>
    <source>
        <strain evidence="6">DSM 45575</strain>
    </source>
</reference>
<evidence type="ECO:0000256" key="3">
    <source>
        <dbReference type="ARBA" id="ARBA00022553"/>
    </source>
</evidence>
<dbReference type="Gene3D" id="3.30.559.30">
    <property type="entry name" value="Nonribosomal peptide synthetase, condensation domain"/>
    <property type="match status" value="2"/>
</dbReference>
<evidence type="ECO:0000256" key="2">
    <source>
        <dbReference type="ARBA" id="ARBA00022450"/>
    </source>
</evidence>
<dbReference type="Gene3D" id="3.30.300.30">
    <property type="match status" value="1"/>
</dbReference>
<dbReference type="PROSITE" id="PS00012">
    <property type="entry name" value="PHOSPHOPANTETHEINE"/>
    <property type="match status" value="1"/>
</dbReference>
<dbReference type="Proteomes" id="UP001055200">
    <property type="component" value="Chromosome"/>
</dbReference>
<dbReference type="InterPro" id="IPR036736">
    <property type="entry name" value="ACP-like_sf"/>
</dbReference>
<accession>A0ABY3U3G4</accession>
<dbReference type="InterPro" id="IPR045851">
    <property type="entry name" value="AMP-bd_C_sf"/>
</dbReference>
<dbReference type="InterPro" id="IPR001242">
    <property type="entry name" value="Condensation_dom"/>
</dbReference>
<dbReference type="InterPro" id="IPR009081">
    <property type="entry name" value="PP-bd_ACP"/>
</dbReference>
<dbReference type="InterPro" id="IPR023213">
    <property type="entry name" value="CAT-like_dom_sf"/>
</dbReference>
<dbReference type="PANTHER" id="PTHR45527:SF1">
    <property type="entry name" value="FATTY ACID SYNTHASE"/>
    <property type="match status" value="1"/>
</dbReference>
<dbReference type="SUPFAM" id="SSF47336">
    <property type="entry name" value="ACP-like"/>
    <property type="match status" value="1"/>
</dbReference>
<dbReference type="Pfam" id="PF00668">
    <property type="entry name" value="Condensation"/>
    <property type="match status" value="2"/>
</dbReference>
<dbReference type="SUPFAM" id="SSF52777">
    <property type="entry name" value="CoA-dependent acyltransferases"/>
    <property type="match status" value="4"/>
</dbReference>
<dbReference type="Gene3D" id="1.10.1200.10">
    <property type="entry name" value="ACP-like"/>
    <property type="match status" value="1"/>
</dbReference>
<dbReference type="Gene3D" id="3.40.50.980">
    <property type="match status" value="2"/>
</dbReference>
<name>A0ABY3U3G4_9MYCO</name>
<dbReference type="SMART" id="SM00823">
    <property type="entry name" value="PKS_PP"/>
    <property type="match status" value="1"/>
</dbReference>
<dbReference type="CDD" id="cd05930">
    <property type="entry name" value="A_NRPS"/>
    <property type="match status" value="1"/>
</dbReference>
<dbReference type="NCBIfam" id="TIGR01733">
    <property type="entry name" value="AA-adenyl-dom"/>
    <property type="match status" value="1"/>
</dbReference>
<dbReference type="InterPro" id="IPR010071">
    <property type="entry name" value="AA_adenyl_dom"/>
</dbReference>